<reference evidence="10" key="1">
    <citation type="journal article" date="2014" name="Int. J. Syst. Evol. Microbiol.">
        <title>Complete genome sequence of Corynebacterium casei LMG S-19264T (=DSM 44701T), isolated from a smear-ripened cheese.</title>
        <authorList>
            <consortium name="US DOE Joint Genome Institute (JGI-PGF)"/>
            <person name="Walter F."/>
            <person name="Albersmeier A."/>
            <person name="Kalinowski J."/>
            <person name="Ruckert C."/>
        </authorList>
    </citation>
    <scope>NUCLEOTIDE SEQUENCE</scope>
    <source>
        <strain evidence="10">JCM 17251</strain>
    </source>
</reference>
<dbReference type="SUPFAM" id="SSF51735">
    <property type="entry name" value="NAD(P)-binding Rossmann-fold domains"/>
    <property type="match status" value="1"/>
</dbReference>
<dbReference type="Gene3D" id="3.40.50.720">
    <property type="entry name" value="NAD(P)-binding Rossmann-like Domain"/>
    <property type="match status" value="1"/>
</dbReference>
<reference evidence="10" key="2">
    <citation type="submission" date="2020-09" db="EMBL/GenBank/DDBJ databases">
        <authorList>
            <person name="Sun Q."/>
            <person name="Ohkuma M."/>
        </authorList>
    </citation>
    <scope>NUCLEOTIDE SEQUENCE</scope>
    <source>
        <strain evidence="10">JCM 17251</strain>
    </source>
</reference>
<accession>A0A917XXF4</accession>
<dbReference type="PANTHER" id="PTHR30524">
    <property type="entry name" value="MANNITOL-1-PHOSPHATE 5-DEHYDROGENASE"/>
    <property type="match status" value="1"/>
</dbReference>
<comment type="similarity">
    <text evidence="1 7">Belongs to the mannitol dehydrogenase family.</text>
</comment>
<dbReference type="InterPro" id="IPR013131">
    <property type="entry name" value="Mannitol_DH_N"/>
</dbReference>
<protein>
    <recommendedName>
        <fullName evidence="3 7">Mannitol-1-phosphate 5-dehydrogenase</fullName>
        <ecNumber evidence="2 7">1.1.1.17</ecNumber>
    </recommendedName>
</protein>
<evidence type="ECO:0000256" key="3">
    <source>
        <dbReference type="ARBA" id="ARBA00016219"/>
    </source>
</evidence>
<dbReference type="InterPro" id="IPR023028">
    <property type="entry name" value="Mannitol_1_phos_5_DH"/>
</dbReference>
<dbReference type="InterPro" id="IPR036291">
    <property type="entry name" value="NAD(P)-bd_dom_sf"/>
</dbReference>
<organism evidence="10 11">
    <name type="scientific">Oceanobacillus indicireducens</name>
    <dbReference type="NCBI Taxonomy" id="1004261"/>
    <lineage>
        <taxon>Bacteria</taxon>
        <taxon>Bacillati</taxon>
        <taxon>Bacillota</taxon>
        <taxon>Bacilli</taxon>
        <taxon>Bacillales</taxon>
        <taxon>Bacillaceae</taxon>
        <taxon>Oceanobacillus</taxon>
    </lineage>
</organism>
<dbReference type="AlphaFoldDB" id="A0A917XXF4"/>
<dbReference type="GO" id="GO:0019592">
    <property type="term" value="P:mannitol catabolic process"/>
    <property type="evidence" value="ECO:0007669"/>
    <property type="project" value="TreeGrafter"/>
</dbReference>
<dbReference type="EMBL" id="BMOS01000011">
    <property type="protein sequence ID" value="GGN58066.1"/>
    <property type="molecule type" value="Genomic_DNA"/>
</dbReference>
<dbReference type="Proteomes" id="UP000624041">
    <property type="component" value="Unassembled WGS sequence"/>
</dbReference>
<dbReference type="Gene3D" id="1.10.1040.10">
    <property type="entry name" value="N-(1-d-carboxylethyl)-l-norvaline Dehydrogenase, domain 2"/>
    <property type="match status" value="1"/>
</dbReference>
<keyword evidence="11" id="KW-1185">Reference proteome</keyword>
<evidence type="ECO:0000256" key="4">
    <source>
        <dbReference type="ARBA" id="ARBA00023002"/>
    </source>
</evidence>
<dbReference type="GO" id="GO:0008926">
    <property type="term" value="F:mannitol-1-phosphate 5-dehydrogenase activity"/>
    <property type="evidence" value="ECO:0007669"/>
    <property type="project" value="UniProtKB-UniRule"/>
</dbReference>
<dbReference type="InterPro" id="IPR008927">
    <property type="entry name" value="6-PGluconate_DH-like_C_sf"/>
</dbReference>
<evidence type="ECO:0000313" key="10">
    <source>
        <dbReference type="EMBL" id="GGN58066.1"/>
    </source>
</evidence>
<dbReference type="NCBIfam" id="NF002646">
    <property type="entry name" value="PRK02318.1-2"/>
    <property type="match status" value="1"/>
</dbReference>
<dbReference type="EC" id="1.1.1.17" evidence="2 7"/>
<dbReference type="GO" id="GO:0005829">
    <property type="term" value="C:cytosol"/>
    <property type="evidence" value="ECO:0007669"/>
    <property type="project" value="TreeGrafter"/>
</dbReference>
<evidence type="ECO:0000313" key="11">
    <source>
        <dbReference type="Proteomes" id="UP000624041"/>
    </source>
</evidence>
<dbReference type="InterPro" id="IPR000669">
    <property type="entry name" value="Mannitol_DH"/>
</dbReference>
<evidence type="ECO:0000259" key="9">
    <source>
        <dbReference type="Pfam" id="PF08125"/>
    </source>
</evidence>
<dbReference type="NCBIfam" id="NF002649">
    <property type="entry name" value="PRK02318.2-1"/>
    <property type="match status" value="1"/>
</dbReference>
<evidence type="ECO:0000256" key="2">
    <source>
        <dbReference type="ARBA" id="ARBA00012939"/>
    </source>
</evidence>
<evidence type="ECO:0000259" key="8">
    <source>
        <dbReference type="Pfam" id="PF01232"/>
    </source>
</evidence>
<dbReference type="InterPro" id="IPR013118">
    <property type="entry name" value="Mannitol_DH_C"/>
</dbReference>
<comment type="catalytic activity">
    <reaction evidence="6 7">
        <text>D-mannitol 1-phosphate + NAD(+) = beta-D-fructose 6-phosphate + NADH + H(+)</text>
        <dbReference type="Rhea" id="RHEA:19661"/>
        <dbReference type="ChEBI" id="CHEBI:15378"/>
        <dbReference type="ChEBI" id="CHEBI:57540"/>
        <dbReference type="ChEBI" id="CHEBI:57634"/>
        <dbReference type="ChEBI" id="CHEBI:57945"/>
        <dbReference type="ChEBI" id="CHEBI:61381"/>
        <dbReference type="EC" id="1.1.1.17"/>
    </reaction>
</comment>
<keyword evidence="4 7" id="KW-0560">Oxidoreductase</keyword>
<evidence type="ECO:0000256" key="1">
    <source>
        <dbReference type="ARBA" id="ARBA00006541"/>
    </source>
</evidence>
<dbReference type="InterPro" id="IPR013328">
    <property type="entry name" value="6PGD_dom2"/>
</dbReference>
<keyword evidence="5 7" id="KW-0520">NAD</keyword>
<gene>
    <name evidence="7 10" type="primary">mtlD</name>
    <name evidence="10" type="ORF">GCM10007971_19670</name>
</gene>
<evidence type="ECO:0000256" key="6">
    <source>
        <dbReference type="ARBA" id="ARBA00048615"/>
    </source>
</evidence>
<proteinExistence type="inferred from homology"/>
<feature type="binding site" evidence="7">
    <location>
        <begin position="3"/>
        <end position="14"/>
    </location>
    <ligand>
        <name>NAD(+)</name>
        <dbReference type="ChEBI" id="CHEBI:57540"/>
    </ligand>
</feature>
<dbReference type="RefSeq" id="WP_188857012.1">
    <property type="nucleotide sequence ID" value="NZ_BMOS01000011.1"/>
</dbReference>
<dbReference type="PRINTS" id="PR00084">
    <property type="entry name" value="MTLDHDRGNASE"/>
</dbReference>
<dbReference type="NCBIfam" id="NF002647">
    <property type="entry name" value="PRK02318.1-3"/>
    <property type="match status" value="1"/>
</dbReference>
<comment type="caution">
    <text evidence="10">The sequence shown here is derived from an EMBL/GenBank/DDBJ whole genome shotgun (WGS) entry which is preliminary data.</text>
</comment>
<sequence>MEAVHFGAGNIGRGFIGLLLHQAGYHTTFVDVNEAVIKEINEKKQYTVVLATEESESLTVKNISGINSIQDPGKVIQAIVHADMITTAVGPNVLPIIAGLIAKGLKERAKTTNQPLNIIACENMVGGTSFLKEKVYEHLTQEEKTTIDNLFGFPDAAVDRIVPNQKHDNLLQVSVEPYYEWVVEEPAIKGTKPDVNGITFVDDLTPYIERKLFTVNSGHAAVAYVGHQMGYQTITEAINDEKVQEIIKGALHESGEALIRTYDFNREEHQAYTEKIIGRFMNPYISDEITRVARGPIRKLGARERLIRPASMYMDVTGKEPTYLAKTIAAALKFTNEQDNEAVKLQKMIADQGVQEALKEVSGLEAGHPLLKVILNAYNERGD</sequence>
<feature type="domain" description="Mannitol dehydrogenase C-terminal" evidence="9">
    <location>
        <begin position="203"/>
        <end position="379"/>
    </location>
</feature>
<dbReference type="SUPFAM" id="SSF48179">
    <property type="entry name" value="6-phosphogluconate dehydrogenase C-terminal domain-like"/>
    <property type="match status" value="1"/>
</dbReference>
<dbReference type="Pfam" id="PF08125">
    <property type="entry name" value="Mannitol_dh_C"/>
    <property type="match status" value="1"/>
</dbReference>
<dbReference type="Pfam" id="PF01232">
    <property type="entry name" value="Mannitol_dh"/>
    <property type="match status" value="1"/>
</dbReference>
<dbReference type="PANTHER" id="PTHR30524:SF0">
    <property type="entry name" value="ALTRONATE OXIDOREDUCTASE-RELATED"/>
    <property type="match status" value="1"/>
</dbReference>
<dbReference type="NCBIfam" id="NF002652">
    <property type="entry name" value="PRK02318.2-5"/>
    <property type="match status" value="1"/>
</dbReference>
<dbReference type="HAMAP" id="MF_00196">
    <property type="entry name" value="Mannitol_dehydrog"/>
    <property type="match status" value="1"/>
</dbReference>
<name>A0A917XXF4_9BACI</name>
<evidence type="ECO:0000256" key="7">
    <source>
        <dbReference type="HAMAP-Rule" id="MF_00196"/>
    </source>
</evidence>
<evidence type="ECO:0000256" key="5">
    <source>
        <dbReference type="ARBA" id="ARBA00023027"/>
    </source>
</evidence>
<feature type="domain" description="Mannitol dehydrogenase N-terminal" evidence="8">
    <location>
        <begin position="1"/>
        <end position="196"/>
    </location>
</feature>